<proteinExistence type="predicted"/>
<evidence type="ECO:0000313" key="2">
    <source>
        <dbReference type="EMBL" id="ACF98080.1"/>
    </source>
</evidence>
<dbReference type="InterPro" id="IPR012312">
    <property type="entry name" value="Hemerythrin-like"/>
</dbReference>
<dbReference type="Pfam" id="PF01814">
    <property type="entry name" value="Hemerythrin"/>
    <property type="match status" value="1"/>
</dbReference>
<protein>
    <recommendedName>
        <fullName evidence="1">Hemerythrin-like domain-containing protein</fullName>
    </recommendedName>
</protein>
<accession>B8R8S4</accession>
<organism evidence="2">
    <name type="scientific">uncultured bacterium 1042</name>
    <dbReference type="NCBI Taxonomy" id="548897"/>
    <lineage>
        <taxon>Bacteria</taxon>
        <taxon>environmental samples</taxon>
    </lineage>
</organism>
<reference evidence="2" key="1">
    <citation type="journal article" date="2009" name="Appl. Environ. Microbiol.">
        <title>Characterization of denitrification gene clusters of soil bacteria via a metagenomic approach.</title>
        <authorList>
            <person name="Demaneche S."/>
            <person name="Philippot L."/>
            <person name="David M.M."/>
            <person name="Navarro E."/>
            <person name="Vogel T.M."/>
            <person name="Simonet P."/>
        </authorList>
    </citation>
    <scope>NUCLEOTIDE SEQUENCE</scope>
</reference>
<dbReference type="AlphaFoldDB" id="B8R8S4"/>
<dbReference type="Gene3D" id="1.20.120.520">
    <property type="entry name" value="nmb1532 protein domain like"/>
    <property type="match status" value="1"/>
</dbReference>
<sequence>MASLMDAQHNGLPASQPNEMEDLPAAVMKRAHGEKLRICDALEEIADSLPDQIDRLKCIGVASALLPLLRRVHRYEEEVLFPAYETARGSSFDGAASIHRLRVEHLEDECFADEVTEVLMAIGHGGAIENPEALGFMLRGLFETVRRHIAFESEHILAVVERAD</sequence>
<dbReference type="EMBL" id="EU910854">
    <property type="protein sequence ID" value="ACF98080.1"/>
    <property type="molecule type" value="Genomic_DNA"/>
</dbReference>
<evidence type="ECO:0000259" key="1">
    <source>
        <dbReference type="Pfam" id="PF01814"/>
    </source>
</evidence>
<name>B8R8S4_9BACT</name>
<feature type="domain" description="Hemerythrin-like" evidence="1">
    <location>
        <begin position="25"/>
        <end position="158"/>
    </location>
</feature>